<dbReference type="AlphaFoldDB" id="A0A814VP58"/>
<accession>A0A814VP58</accession>
<evidence type="ECO:0000313" key="2">
    <source>
        <dbReference type="EMBL" id="CAF1190397.1"/>
    </source>
</evidence>
<organism evidence="2 4">
    <name type="scientific">Didymodactylos carnosus</name>
    <dbReference type="NCBI Taxonomy" id="1234261"/>
    <lineage>
        <taxon>Eukaryota</taxon>
        <taxon>Metazoa</taxon>
        <taxon>Spiralia</taxon>
        <taxon>Gnathifera</taxon>
        <taxon>Rotifera</taxon>
        <taxon>Eurotatoria</taxon>
        <taxon>Bdelloidea</taxon>
        <taxon>Philodinida</taxon>
        <taxon>Philodinidae</taxon>
        <taxon>Didymodactylos</taxon>
    </lineage>
</organism>
<evidence type="ECO:0000313" key="4">
    <source>
        <dbReference type="Proteomes" id="UP000663829"/>
    </source>
</evidence>
<name>A0A814VP58_9BILA</name>
<keyword evidence="4" id="KW-1185">Reference proteome</keyword>
<dbReference type="Proteomes" id="UP000681722">
    <property type="component" value="Unassembled WGS sequence"/>
</dbReference>
<dbReference type="EMBL" id="CAJNOQ010008180">
    <property type="protein sequence ID" value="CAF1190397.1"/>
    <property type="molecule type" value="Genomic_DNA"/>
</dbReference>
<evidence type="ECO:0000256" key="1">
    <source>
        <dbReference type="SAM" id="MobiDB-lite"/>
    </source>
</evidence>
<dbReference type="Proteomes" id="UP000663829">
    <property type="component" value="Unassembled WGS sequence"/>
</dbReference>
<protein>
    <submittedName>
        <fullName evidence="2">Uncharacterized protein</fullName>
    </submittedName>
</protein>
<proteinExistence type="predicted"/>
<reference evidence="2" key="1">
    <citation type="submission" date="2021-02" db="EMBL/GenBank/DDBJ databases">
        <authorList>
            <person name="Nowell W R."/>
        </authorList>
    </citation>
    <scope>NUCLEOTIDE SEQUENCE</scope>
</reference>
<dbReference type="EMBL" id="CAJOBC010008182">
    <property type="protein sequence ID" value="CAF3954624.1"/>
    <property type="molecule type" value="Genomic_DNA"/>
</dbReference>
<feature type="compositionally biased region" description="Pro residues" evidence="1">
    <location>
        <begin position="27"/>
        <end position="38"/>
    </location>
</feature>
<gene>
    <name evidence="2" type="ORF">GPM918_LOCUS23175</name>
    <name evidence="3" type="ORF">SRO942_LOCUS23175</name>
</gene>
<evidence type="ECO:0000313" key="3">
    <source>
        <dbReference type="EMBL" id="CAF3954624.1"/>
    </source>
</evidence>
<feature type="region of interest" description="Disordered" evidence="1">
    <location>
        <begin position="1"/>
        <end position="40"/>
    </location>
</feature>
<feature type="region of interest" description="Disordered" evidence="1">
    <location>
        <begin position="200"/>
        <end position="247"/>
    </location>
</feature>
<comment type="caution">
    <text evidence="2">The sequence shown here is derived from an EMBL/GenBank/DDBJ whole genome shotgun (WGS) entry which is preliminary data.</text>
</comment>
<sequence length="247" mass="27580">MTTVKSLKKPPGSVDKADSQVVEIEQPKPPTPSSPPNPVREAFVAPFVKTQMQRYSLRKEPVHPRPIGRKIRPPRTIIQKPSIVNIRVLRIKKPMRLQRRTALAERDSKLERDSDSEMETINLRQLPLKADPPIGTIKQVTQQLLVIAENEEPLLATPKPDHEAKLVQSISLKQPPPKPVLPMTTIKEVKQAPKILEKPIAVINPVTEQRSPTQSPTPSPPPKPDPKPDPKPTTQINTDIGHLPETP</sequence>